<evidence type="ECO:0000313" key="3">
    <source>
        <dbReference type="EMBL" id="OGC34026.1"/>
    </source>
</evidence>
<name>A0A1F4TMW2_UNCSA</name>
<dbReference type="InterPro" id="IPR051465">
    <property type="entry name" value="Cell_Envelope_Struct_Comp"/>
</dbReference>
<dbReference type="AlphaFoldDB" id="A0A1F4TMW2"/>
<sequence>MNKNKSKSNDQRKKIKISSTDKDQRSKCFGFGILILGFILIFSFGILSLTSGADVEFKDMDDDMWAANEVYDMVKLGVINGFPDGTFRGTENVNRYEIAVMLSKLKNVLGGDLQADVVDLKTKIVALEQAEKEKFEVSGSLKSSMAVGNLLATGGAVRGGLAGYRLILTTTRRFSPTAKVVVNLDTMDYGFENSASPDLAKQLIDVTSVVGLDMSIFGLENPVDLTVSYGPGAVRQTSSYGGVFPSLVGVVYSRPDTGVMAETKLWGADVAGSYIVMGRDANNLFDVTRFTGSVGYQFNNVPLVNTLKVETAGDYVSAGIFSDKTRDIRGAIALSAPLGNKIEASGKFGMAGTGLTTLMFGGSLALKDVFDTGTVANIKFFKVGQDYINATFAAAEFDFAGLDVFDRPLQNGTVNFGGDVTQQVTEDIKLIGKGQIRLNPDYRYDTTVGRLTAQGGVSYAVAPSASLDALYRIDQDRSTGDTTDMAAVGLLYKF</sequence>
<keyword evidence="1" id="KW-1133">Transmembrane helix</keyword>
<dbReference type="InterPro" id="IPR001119">
    <property type="entry name" value="SLH_dom"/>
</dbReference>
<keyword evidence="1" id="KW-0472">Membrane</keyword>
<proteinExistence type="predicted"/>
<feature type="domain" description="SLH" evidence="2">
    <location>
        <begin position="53"/>
        <end position="116"/>
    </location>
</feature>
<accession>A0A1F4TMW2</accession>
<protein>
    <recommendedName>
        <fullName evidence="2">SLH domain-containing protein</fullName>
    </recommendedName>
</protein>
<dbReference type="Proteomes" id="UP000177309">
    <property type="component" value="Unassembled WGS sequence"/>
</dbReference>
<organism evidence="3 4">
    <name type="scientific">candidate division WOR-1 bacterium RIFOXYC2_FULL_41_25</name>
    <dbReference type="NCBI Taxonomy" id="1802586"/>
    <lineage>
        <taxon>Bacteria</taxon>
        <taxon>Bacillati</taxon>
        <taxon>Saganbacteria</taxon>
    </lineage>
</organism>
<feature type="transmembrane region" description="Helical" evidence="1">
    <location>
        <begin position="28"/>
        <end position="49"/>
    </location>
</feature>
<dbReference type="EMBL" id="MEUI01000024">
    <property type="protein sequence ID" value="OGC34026.1"/>
    <property type="molecule type" value="Genomic_DNA"/>
</dbReference>
<evidence type="ECO:0000313" key="4">
    <source>
        <dbReference type="Proteomes" id="UP000177309"/>
    </source>
</evidence>
<keyword evidence="1" id="KW-0812">Transmembrane</keyword>
<comment type="caution">
    <text evidence="3">The sequence shown here is derived from an EMBL/GenBank/DDBJ whole genome shotgun (WGS) entry which is preliminary data.</text>
</comment>
<gene>
    <name evidence="3" type="ORF">A2462_01560</name>
</gene>
<evidence type="ECO:0000256" key="1">
    <source>
        <dbReference type="SAM" id="Phobius"/>
    </source>
</evidence>
<dbReference type="PROSITE" id="PS51272">
    <property type="entry name" value="SLH"/>
    <property type="match status" value="1"/>
</dbReference>
<reference evidence="3 4" key="1">
    <citation type="journal article" date="2016" name="Nat. Commun.">
        <title>Thousands of microbial genomes shed light on interconnected biogeochemical processes in an aquifer system.</title>
        <authorList>
            <person name="Anantharaman K."/>
            <person name="Brown C.T."/>
            <person name="Hug L.A."/>
            <person name="Sharon I."/>
            <person name="Castelle C.J."/>
            <person name="Probst A.J."/>
            <person name="Thomas B.C."/>
            <person name="Singh A."/>
            <person name="Wilkins M.J."/>
            <person name="Karaoz U."/>
            <person name="Brodie E.L."/>
            <person name="Williams K.H."/>
            <person name="Hubbard S.S."/>
            <person name="Banfield J.F."/>
        </authorList>
    </citation>
    <scope>NUCLEOTIDE SEQUENCE [LARGE SCALE GENOMIC DNA]</scope>
</reference>
<evidence type="ECO:0000259" key="2">
    <source>
        <dbReference type="PROSITE" id="PS51272"/>
    </source>
</evidence>
<dbReference type="PANTHER" id="PTHR43308">
    <property type="entry name" value="OUTER MEMBRANE PROTEIN ALPHA-RELATED"/>
    <property type="match status" value="1"/>
</dbReference>
<dbReference type="PANTHER" id="PTHR43308:SF1">
    <property type="entry name" value="OUTER MEMBRANE PROTEIN ALPHA"/>
    <property type="match status" value="1"/>
</dbReference>
<dbReference type="Pfam" id="PF00395">
    <property type="entry name" value="SLH"/>
    <property type="match status" value="1"/>
</dbReference>